<dbReference type="InterPro" id="IPR011257">
    <property type="entry name" value="DNA_glycosylase"/>
</dbReference>
<evidence type="ECO:0000256" key="14">
    <source>
        <dbReference type="RuleBase" id="RU365096"/>
    </source>
</evidence>
<evidence type="ECO:0000313" key="17">
    <source>
        <dbReference type="Proteomes" id="UP000244223"/>
    </source>
</evidence>
<keyword evidence="7" id="KW-0479">Metal-binding</keyword>
<dbReference type="InterPro" id="IPR044298">
    <property type="entry name" value="MIG/MutY"/>
</dbReference>
<dbReference type="NCBIfam" id="TIGR01084">
    <property type="entry name" value="mutY"/>
    <property type="match status" value="1"/>
</dbReference>
<dbReference type="Gene3D" id="1.10.340.30">
    <property type="entry name" value="Hypothetical protein, domain 2"/>
    <property type="match status" value="1"/>
</dbReference>
<dbReference type="Pfam" id="PF14815">
    <property type="entry name" value="NUDIX_4"/>
    <property type="match status" value="1"/>
</dbReference>
<evidence type="ECO:0000256" key="12">
    <source>
        <dbReference type="ARBA" id="ARBA00023204"/>
    </source>
</evidence>
<evidence type="ECO:0000256" key="11">
    <source>
        <dbReference type="ARBA" id="ARBA00023014"/>
    </source>
</evidence>
<comment type="similarity">
    <text evidence="3 14">Belongs to the Nth/MutY family.</text>
</comment>
<dbReference type="EMBL" id="QAON01000018">
    <property type="protein sequence ID" value="PTQ87548.1"/>
    <property type="molecule type" value="Genomic_DNA"/>
</dbReference>
<keyword evidence="17" id="KW-1185">Reference proteome</keyword>
<evidence type="ECO:0000256" key="1">
    <source>
        <dbReference type="ARBA" id="ARBA00000843"/>
    </source>
</evidence>
<dbReference type="GO" id="GO:0035485">
    <property type="term" value="F:adenine/guanine mispair binding"/>
    <property type="evidence" value="ECO:0007669"/>
    <property type="project" value="TreeGrafter"/>
</dbReference>
<dbReference type="SMART" id="SM00478">
    <property type="entry name" value="ENDO3c"/>
    <property type="match status" value="1"/>
</dbReference>
<dbReference type="Gene3D" id="3.90.79.10">
    <property type="entry name" value="Nucleoside Triphosphate Pyrophosphohydrolase"/>
    <property type="match status" value="1"/>
</dbReference>
<evidence type="ECO:0000256" key="4">
    <source>
        <dbReference type="ARBA" id="ARBA00012045"/>
    </source>
</evidence>
<dbReference type="SUPFAM" id="SSF48150">
    <property type="entry name" value="DNA-glycosylase"/>
    <property type="match status" value="1"/>
</dbReference>
<comment type="cofactor">
    <cofactor evidence="14">
        <name>[4Fe-4S] cluster</name>
        <dbReference type="ChEBI" id="CHEBI:49883"/>
    </cofactor>
    <text evidence="14">Binds 1 [4Fe-4S] cluster.</text>
</comment>
<comment type="catalytic activity">
    <reaction evidence="1 14">
        <text>Hydrolyzes free adenine bases from 7,8-dihydro-8-oxoguanine:adenine mismatched double-stranded DNA, leaving an apurinic site.</text>
        <dbReference type="EC" id="3.2.2.31"/>
    </reaction>
</comment>
<dbReference type="PROSITE" id="PS00764">
    <property type="entry name" value="ENDONUCLEASE_III_1"/>
    <property type="match status" value="1"/>
</dbReference>
<dbReference type="GO" id="GO:0034039">
    <property type="term" value="F:8-oxo-7,8-dihydroguanine DNA N-glycosylase activity"/>
    <property type="evidence" value="ECO:0007669"/>
    <property type="project" value="TreeGrafter"/>
</dbReference>
<organism evidence="16 17">
    <name type="scientific">Agitococcus lubricus</name>
    <dbReference type="NCBI Taxonomy" id="1077255"/>
    <lineage>
        <taxon>Bacteria</taxon>
        <taxon>Pseudomonadati</taxon>
        <taxon>Pseudomonadota</taxon>
        <taxon>Gammaproteobacteria</taxon>
        <taxon>Moraxellales</taxon>
        <taxon>Moraxellaceae</taxon>
        <taxon>Agitococcus</taxon>
    </lineage>
</organism>
<keyword evidence="10 14" id="KW-0408">Iron</keyword>
<keyword evidence="12" id="KW-0234">DNA repair</keyword>
<evidence type="ECO:0000256" key="2">
    <source>
        <dbReference type="ARBA" id="ARBA00002933"/>
    </source>
</evidence>
<keyword evidence="11" id="KW-0411">Iron-sulfur</keyword>
<dbReference type="Proteomes" id="UP000244223">
    <property type="component" value="Unassembled WGS sequence"/>
</dbReference>
<evidence type="ECO:0000256" key="6">
    <source>
        <dbReference type="ARBA" id="ARBA00022485"/>
    </source>
</evidence>
<dbReference type="PANTHER" id="PTHR42944">
    <property type="entry name" value="ADENINE DNA GLYCOSYLASE"/>
    <property type="match status" value="1"/>
</dbReference>
<dbReference type="GO" id="GO:0006284">
    <property type="term" value="P:base-excision repair"/>
    <property type="evidence" value="ECO:0007669"/>
    <property type="project" value="UniProtKB-UniRule"/>
</dbReference>
<dbReference type="Gene3D" id="1.10.1670.10">
    <property type="entry name" value="Helix-hairpin-Helix base-excision DNA repair enzymes (C-terminal)"/>
    <property type="match status" value="1"/>
</dbReference>
<evidence type="ECO:0000256" key="5">
    <source>
        <dbReference type="ARBA" id="ARBA00022023"/>
    </source>
</evidence>
<dbReference type="InterPro" id="IPR004035">
    <property type="entry name" value="Endouclease-III_FeS-bd_BS"/>
</dbReference>
<dbReference type="SUPFAM" id="SSF55811">
    <property type="entry name" value="Nudix"/>
    <property type="match status" value="1"/>
</dbReference>
<reference evidence="16 17" key="1">
    <citation type="submission" date="2018-04" db="EMBL/GenBank/DDBJ databases">
        <title>Genomic Encyclopedia of Archaeal and Bacterial Type Strains, Phase II (KMG-II): from individual species to whole genera.</title>
        <authorList>
            <person name="Goeker M."/>
        </authorList>
    </citation>
    <scope>NUCLEOTIDE SEQUENCE [LARGE SCALE GENOMIC DNA]</scope>
    <source>
        <strain evidence="16 17">DSM 5822</strain>
    </source>
</reference>
<dbReference type="InterPro" id="IPR023170">
    <property type="entry name" value="HhH_base_excis_C"/>
</dbReference>
<evidence type="ECO:0000313" key="16">
    <source>
        <dbReference type="EMBL" id="PTQ87548.1"/>
    </source>
</evidence>
<feature type="domain" description="HhH-GPD" evidence="15">
    <location>
        <begin position="38"/>
        <end position="188"/>
    </location>
</feature>
<dbReference type="CDD" id="cd00056">
    <property type="entry name" value="ENDO3c"/>
    <property type="match status" value="1"/>
</dbReference>
<dbReference type="CDD" id="cd03431">
    <property type="entry name" value="NUDIX_DNA_Glycosylase_C-MutY"/>
    <property type="match status" value="1"/>
</dbReference>
<sequence length="345" mass="38751">MSDAFTNAVLAWFYEHGRHDLPWQQNPTPYRVWVSEIMLQQTQVATVIPYYQRFMTTFPTVEALAAAPEEVVLQHWAGLGYYARARNLHDAAQQVMALGGEFPDNLADLMALKGIGRSTAGAILSLAWQKRGVIMDGNVKRVLSRHFAIAGDSSSAAIQAILWQLADSHTPNQQNRAYTQAMMDLGATLCTRSKPLCLYCPVQHTCQAYRLGTPTAFPQKKPSKSIPTKEAYFLLLENEKGQLLWVKRPPTGIWGGLWCLPELPVAIDLAQELKTRYGLIDAHIEARASFKHTFSHYHLWLKPLYVRGTMLMVNDELSQWCDKEQALTLGLPKPMLTLLAALDDT</sequence>
<dbReference type="RefSeq" id="WP_107866766.1">
    <property type="nucleotide sequence ID" value="NZ_QAON01000018.1"/>
</dbReference>
<evidence type="ECO:0000256" key="13">
    <source>
        <dbReference type="ARBA" id="ARBA00023295"/>
    </source>
</evidence>
<dbReference type="FunFam" id="1.10.340.30:FF:000002">
    <property type="entry name" value="Adenine DNA glycosylase"/>
    <property type="match status" value="1"/>
</dbReference>
<accession>A0A2T5IUJ9</accession>
<evidence type="ECO:0000256" key="3">
    <source>
        <dbReference type="ARBA" id="ARBA00008343"/>
    </source>
</evidence>
<name>A0A2T5IUJ9_9GAMM</name>
<dbReference type="GO" id="GO:0051539">
    <property type="term" value="F:4 iron, 4 sulfur cluster binding"/>
    <property type="evidence" value="ECO:0007669"/>
    <property type="project" value="UniProtKB-UniRule"/>
</dbReference>
<keyword evidence="9" id="KW-0378">Hydrolase</keyword>
<evidence type="ECO:0000256" key="7">
    <source>
        <dbReference type="ARBA" id="ARBA00022723"/>
    </source>
</evidence>
<dbReference type="InterPro" id="IPR003265">
    <property type="entry name" value="HhH-GPD_domain"/>
</dbReference>
<dbReference type="InterPro" id="IPR029119">
    <property type="entry name" value="MutY_C"/>
</dbReference>
<dbReference type="GO" id="GO:0006298">
    <property type="term" value="P:mismatch repair"/>
    <property type="evidence" value="ECO:0007669"/>
    <property type="project" value="TreeGrafter"/>
</dbReference>
<evidence type="ECO:0000256" key="8">
    <source>
        <dbReference type="ARBA" id="ARBA00022763"/>
    </source>
</evidence>
<keyword evidence="6" id="KW-0004">4Fe-4S</keyword>
<dbReference type="InterPro" id="IPR000445">
    <property type="entry name" value="HhH_motif"/>
</dbReference>
<dbReference type="GO" id="GO:0046872">
    <property type="term" value="F:metal ion binding"/>
    <property type="evidence" value="ECO:0007669"/>
    <property type="project" value="UniProtKB-UniRule"/>
</dbReference>
<protein>
    <recommendedName>
        <fullName evidence="5 14">Adenine DNA glycosylase</fullName>
        <ecNumber evidence="4 14">3.2.2.31</ecNumber>
    </recommendedName>
</protein>
<comment type="function">
    <text evidence="2">Adenine glycosylase active on G-A mispairs. MutY also corrects error-prone DNA synthesis past GO lesions which are due to the oxidatively damaged form of guanine: 7,8-dihydro-8-oxoguanine (8-oxo-dGTP).</text>
</comment>
<dbReference type="Pfam" id="PF00730">
    <property type="entry name" value="HhH-GPD"/>
    <property type="match status" value="1"/>
</dbReference>
<dbReference type="OrthoDB" id="9802365at2"/>
<dbReference type="AlphaFoldDB" id="A0A2T5IUJ9"/>
<evidence type="ECO:0000259" key="15">
    <source>
        <dbReference type="SMART" id="SM00478"/>
    </source>
</evidence>
<evidence type="ECO:0000256" key="9">
    <source>
        <dbReference type="ARBA" id="ARBA00022801"/>
    </source>
</evidence>
<dbReference type="PANTHER" id="PTHR42944:SF1">
    <property type="entry name" value="ADENINE DNA GLYCOSYLASE"/>
    <property type="match status" value="1"/>
</dbReference>
<dbReference type="GO" id="GO:0000701">
    <property type="term" value="F:purine-specific mismatch base pair DNA N-glycosylase activity"/>
    <property type="evidence" value="ECO:0007669"/>
    <property type="project" value="UniProtKB-EC"/>
</dbReference>
<dbReference type="GO" id="GO:0032357">
    <property type="term" value="F:oxidized purine DNA binding"/>
    <property type="evidence" value="ECO:0007669"/>
    <property type="project" value="TreeGrafter"/>
</dbReference>
<dbReference type="InterPro" id="IPR015797">
    <property type="entry name" value="NUDIX_hydrolase-like_dom_sf"/>
</dbReference>
<comment type="caution">
    <text evidence="16">The sequence shown here is derived from an EMBL/GenBank/DDBJ whole genome shotgun (WGS) entry which is preliminary data.</text>
</comment>
<gene>
    <name evidence="16" type="ORF">C8N29_11843</name>
</gene>
<dbReference type="Pfam" id="PF00633">
    <property type="entry name" value="HHH"/>
    <property type="match status" value="1"/>
</dbReference>
<keyword evidence="8 14" id="KW-0227">DNA damage</keyword>
<proteinExistence type="inferred from homology"/>
<dbReference type="EC" id="3.2.2.31" evidence="4 14"/>
<evidence type="ECO:0000256" key="10">
    <source>
        <dbReference type="ARBA" id="ARBA00023004"/>
    </source>
</evidence>
<keyword evidence="13 14" id="KW-0326">Glycosidase</keyword>
<dbReference type="InterPro" id="IPR005760">
    <property type="entry name" value="A/G_AdeGlyc_MutY"/>
</dbReference>